<accession>A0A9X2FLB2</accession>
<evidence type="ECO:0000313" key="10">
    <source>
        <dbReference type="EMBL" id="MCP0887642.1"/>
    </source>
</evidence>
<feature type="transmembrane region" description="Helical" evidence="9">
    <location>
        <begin position="286"/>
        <end position="309"/>
    </location>
</feature>
<feature type="transmembrane region" description="Helical" evidence="9">
    <location>
        <begin position="393"/>
        <end position="411"/>
    </location>
</feature>
<feature type="transmembrane region" description="Helical" evidence="9">
    <location>
        <begin position="41"/>
        <end position="60"/>
    </location>
</feature>
<keyword evidence="3" id="KW-0813">Transport</keyword>
<feature type="transmembrane region" description="Helical" evidence="9">
    <location>
        <begin position="446"/>
        <end position="468"/>
    </location>
</feature>
<evidence type="ECO:0000256" key="2">
    <source>
        <dbReference type="ARBA" id="ARBA00008220"/>
    </source>
</evidence>
<evidence type="ECO:0000256" key="7">
    <source>
        <dbReference type="ARBA" id="ARBA00022989"/>
    </source>
</evidence>
<sequence length="469" mass="51239">MKKKAKSKKLGLIPLVSIVITSALGSGIFTINTVLAKSATAGSIILAWIIVGVGILMLALSINNLALKQADLQGIFSYAQNGFGDFIGFLSGWGYWLSACLGNVAFAIILMSSFGFFSSIFKSGQNLISIVTASVILWILIFVVIRGVESAAILNTIITFCKLVPLICLIVACIYNFKFGLFNNNLWMEKGTLGGKITLYEVWNQVKTCMLTMVWVFVGIEGATTMSGRAKKKKDTGKATIIGMLSLLSLYVLASILPYGYLSRQEILSFSQPTSLYIFKEMVGDWGAPFIGIGIIISILGAWLSWTMLPAETTSIMAKNKLLPNCFAKVNRYGAPTLSLITEAIMCQIFLIIVYFSENAYNLAYSLCTSSIIVCYCLVGLYQIKISLKSKEVKNVVIGAVAAIFQLLVLCLVGLKYLLFCFVAYLPGLILFIWNRKNNKISYTKAELIGIAALIMIGIYGITLIPSFL</sequence>
<dbReference type="AlphaFoldDB" id="A0A9X2FLB2"/>
<feature type="transmembrane region" description="Helical" evidence="9">
    <location>
        <begin position="417"/>
        <end position="434"/>
    </location>
</feature>
<dbReference type="InterPro" id="IPR004754">
    <property type="entry name" value="Amino_acid_antiprt"/>
</dbReference>
<keyword evidence="4" id="KW-1003">Cell membrane</keyword>
<evidence type="ECO:0000256" key="4">
    <source>
        <dbReference type="ARBA" id="ARBA00022475"/>
    </source>
</evidence>
<dbReference type="GO" id="GO:0006865">
    <property type="term" value="P:amino acid transport"/>
    <property type="evidence" value="ECO:0007669"/>
    <property type="project" value="UniProtKB-KW"/>
</dbReference>
<dbReference type="EMBL" id="JAIULA010000021">
    <property type="protein sequence ID" value="MCP0887642.1"/>
    <property type="molecule type" value="Genomic_DNA"/>
</dbReference>
<feature type="transmembrane region" description="Helical" evidence="9">
    <location>
        <begin position="127"/>
        <end position="145"/>
    </location>
</feature>
<evidence type="ECO:0000256" key="8">
    <source>
        <dbReference type="ARBA" id="ARBA00023136"/>
    </source>
</evidence>
<comment type="subcellular location">
    <subcellularLocation>
        <location evidence="1">Cell membrane</location>
        <topology evidence="1">Multi-pass membrane protein</topology>
    </subcellularLocation>
</comment>
<reference evidence="10 11" key="1">
    <citation type="journal article" date="2023" name="Int. J. Syst. Evol. Microbiol.">
        <title>Ligilactobacillus ubinensis sp. nov., a novel species isolated from the wild ferment of a durian fruit (Durio zibethinus).</title>
        <authorList>
            <person name="Heng Y.C."/>
            <person name="Menon N."/>
            <person name="Chen B."/>
            <person name="Loo B.Z.L."/>
            <person name="Wong G.W.J."/>
            <person name="Lim A.C.H."/>
            <person name="Silvaraju S."/>
            <person name="Kittelmann S."/>
        </authorList>
    </citation>
    <scope>NUCLEOTIDE SEQUENCE [LARGE SCALE GENOMIC DNA]</scope>
    <source>
        <strain evidence="10 11">WILCCON 0076</strain>
    </source>
</reference>
<organism evidence="10 11">
    <name type="scientific">Ligilactobacillus ubinensis</name>
    <dbReference type="NCBI Taxonomy" id="2876789"/>
    <lineage>
        <taxon>Bacteria</taxon>
        <taxon>Bacillati</taxon>
        <taxon>Bacillota</taxon>
        <taxon>Bacilli</taxon>
        <taxon>Lactobacillales</taxon>
        <taxon>Lactobacillaceae</taxon>
        <taxon>Ligilactobacillus</taxon>
    </lineage>
</organism>
<feature type="transmembrane region" description="Helical" evidence="9">
    <location>
        <begin position="95"/>
        <end position="121"/>
    </location>
</feature>
<dbReference type="NCBIfam" id="TIGR00905">
    <property type="entry name" value="2A0302"/>
    <property type="match status" value="1"/>
</dbReference>
<evidence type="ECO:0000256" key="9">
    <source>
        <dbReference type="SAM" id="Phobius"/>
    </source>
</evidence>
<feature type="transmembrane region" description="Helical" evidence="9">
    <location>
        <begin position="197"/>
        <end position="218"/>
    </location>
</feature>
<keyword evidence="6" id="KW-0029">Amino-acid transport</keyword>
<dbReference type="PANTHER" id="PTHR42770:SF4">
    <property type="entry name" value="ARGININE_ORNITHINE ANTIPORTER-RELATED"/>
    <property type="match status" value="1"/>
</dbReference>
<dbReference type="PIRSF" id="PIRSF006060">
    <property type="entry name" value="AA_transporter"/>
    <property type="match status" value="1"/>
</dbReference>
<keyword evidence="11" id="KW-1185">Reference proteome</keyword>
<feature type="transmembrane region" description="Helical" evidence="9">
    <location>
        <begin position="363"/>
        <end position="381"/>
    </location>
</feature>
<dbReference type="RefSeq" id="WP_253361707.1">
    <property type="nucleotide sequence ID" value="NZ_JAIULA010000021.1"/>
</dbReference>
<dbReference type="InterPro" id="IPR002293">
    <property type="entry name" value="AA/rel_permease1"/>
</dbReference>
<name>A0A9X2FLB2_9LACO</name>
<comment type="caution">
    <text evidence="10">The sequence shown here is derived from an EMBL/GenBank/DDBJ whole genome shotgun (WGS) entry which is preliminary data.</text>
</comment>
<gene>
    <name evidence="10" type="ORF">LB941_09890</name>
</gene>
<dbReference type="Gene3D" id="1.20.1740.10">
    <property type="entry name" value="Amino acid/polyamine transporter I"/>
    <property type="match status" value="1"/>
</dbReference>
<evidence type="ECO:0000313" key="11">
    <source>
        <dbReference type="Proteomes" id="UP001139006"/>
    </source>
</evidence>
<feature type="transmembrane region" description="Helical" evidence="9">
    <location>
        <begin position="239"/>
        <end position="261"/>
    </location>
</feature>
<dbReference type="Pfam" id="PF13520">
    <property type="entry name" value="AA_permease_2"/>
    <property type="match status" value="1"/>
</dbReference>
<protein>
    <submittedName>
        <fullName evidence="10">Basic amino acid/polyamine antiporter</fullName>
    </submittedName>
</protein>
<keyword evidence="5 9" id="KW-0812">Transmembrane</keyword>
<evidence type="ECO:0000256" key="5">
    <source>
        <dbReference type="ARBA" id="ARBA00022692"/>
    </source>
</evidence>
<dbReference type="PANTHER" id="PTHR42770">
    <property type="entry name" value="AMINO ACID TRANSPORTER-RELATED"/>
    <property type="match status" value="1"/>
</dbReference>
<keyword evidence="8 9" id="KW-0472">Membrane</keyword>
<evidence type="ECO:0000256" key="3">
    <source>
        <dbReference type="ARBA" id="ARBA00022448"/>
    </source>
</evidence>
<feature type="transmembrane region" description="Helical" evidence="9">
    <location>
        <begin position="330"/>
        <end position="357"/>
    </location>
</feature>
<dbReference type="GO" id="GO:0005886">
    <property type="term" value="C:plasma membrane"/>
    <property type="evidence" value="ECO:0007669"/>
    <property type="project" value="UniProtKB-SubCell"/>
</dbReference>
<dbReference type="Proteomes" id="UP001139006">
    <property type="component" value="Unassembled WGS sequence"/>
</dbReference>
<dbReference type="GO" id="GO:0022857">
    <property type="term" value="F:transmembrane transporter activity"/>
    <property type="evidence" value="ECO:0007669"/>
    <property type="project" value="InterPro"/>
</dbReference>
<evidence type="ECO:0000256" key="1">
    <source>
        <dbReference type="ARBA" id="ARBA00004651"/>
    </source>
</evidence>
<keyword evidence="7 9" id="KW-1133">Transmembrane helix</keyword>
<dbReference type="InterPro" id="IPR050367">
    <property type="entry name" value="APC_superfamily"/>
</dbReference>
<comment type="similarity">
    <text evidence="2">Belongs to the amino acid-polyamine-organocation (APC) superfamily. Basic amino acid/polyamine antiporter (APA) (TC 2.A.3.2) family.</text>
</comment>
<proteinExistence type="inferred from homology"/>
<evidence type="ECO:0000256" key="6">
    <source>
        <dbReference type="ARBA" id="ARBA00022970"/>
    </source>
</evidence>
<feature type="transmembrane region" description="Helical" evidence="9">
    <location>
        <begin position="152"/>
        <end position="177"/>
    </location>
</feature>